<dbReference type="InterPro" id="IPR017867">
    <property type="entry name" value="Tyr_phospatase_low_mol_wt"/>
</dbReference>
<evidence type="ECO:0000259" key="6">
    <source>
        <dbReference type="SMART" id="SM00226"/>
    </source>
</evidence>
<evidence type="ECO:0000313" key="8">
    <source>
        <dbReference type="Proteomes" id="UP000249005"/>
    </source>
</evidence>
<dbReference type="RefSeq" id="WP_111741735.1">
    <property type="nucleotide sequence ID" value="NZ_LR698987.1"/>
</dbReference>
<dbReference type="GO" id="GO:0004725">
    <property type="term" value="F:protein tyrosine phosphatase activity"/>
    <property type="evidence" value="ECO:0007669"/>
    <property type="project" value="UniProtKB-EC"/>
</dbReference>
<dbReference type="Pfam" id="PF01451">
    <property type="entry name" value="LMWPc"/>
    <property type="match status" value="1"/>
</dbReference>
<dbReference type="PANTHER" id="PTHR11717:SF7">
    <property type="entry name" value="LOW MOLECULAR WEIGHT PHOSPHOTYROSINE PROTEIN PHOSPHATASE"/>
    <property type="match status" value="1"/>
</dbReference>
<dbReference type="InterPro" id="IPR023485">
    <property type="entry name" value="Ptyr_pPase"/>
</dbReference>
<dbReference type="SMART" id="SM00226">
    <property type="entry name" value="LMWPc"/>
    <property type="match status" value="1"/>
</dbReference>
<keyword evidence="8" id="KW-1185">Reference proteome</keyword>
<feature type="domain" description="Phosphotyrosine protein phosphatase I" evidence="6">
    <location>
        <begin position="11"/>
        <end position="158"/>
    </location>
</feature>
<feature type="active site" description="Proton donor" evidence="5">
    <location>
        <position position="134"/>
    </location>
</feature>
<comment type="similarity">
    <text evidence="1">Belongs to the low molecular weight phosphotyrosine protein phosphatase family.</text>
</comment>
<dbReference type="KEGG" id="lri:NCTC12151_03472"/>
<keyword evidence="3 7" id="KW-0378">Hydrolase</keyword>
<evidence type="ECO:0000256" key="2">
    <source>
        <dbReference type="ARBA" id="ARBA00013064"/>
    </source>
</evidence>
<dbReference type="SUPFAM" id="SSF52788">
    <property type="entry name" value="Phosphotyrosine protein phosphatases I"/>
    <property type="match status" value="1"/>
</dbReference>
<dbReference type="AlphaFoldDB" id="A0A2X4V7I1"/>
<gene>
    <name evidence="7" type="primary">yfkJ</name>
    <name evidence="7" type="ORF">NCTC12151_03472</name>
</gene>
<reference evidence="7 8" key="1">
    <citation type="submission" date="2018-06" db="EMBL/GenBank/DDBJ databases">
        <authorList>
            <consortium name="Pathogen Informatics"/>
            <person name="Doyle S."/>
        </authorList>
    </citation>
    <scope>NUCLEOTIDE SEQUENCE [LARGE SCALE GENOMIC DNA]</scope>
    <source>
        <strain evidence="7 8">NCTC12151</strain>
    </source>
</reference>
<feature type="active site" evidence="5">
    <location>
        <position position="23"/>
    </location>
</feature>
<dbReference type="InterPro" id="IPR036196">
    <property type="entry name" value="Ptyr_pPase_sf"/>
</dbReference>
<evidence type="ECO:0000313" key="7">
    <source>
        <dbReference type="EMBL" id="SQI44138.1"/>
    </source>
</evidence>
<organism evidence="7 8">
    <name type="scientific">Leminorella richardii</name>
    <dbReference type="NCBI Taxonomy" id="158841"/>
    <lineage>
        <taxon>Bacteria</taxon>
        <taxon>Pseudomonadati</taxon>
        <taxon>Pseudomonadota</taxon>
        <taxon>Gammaproteobacteria</taxon>
        <taxon>Enterobacterales</taxon>
        <taxon>Budviciaceae</taxon>
        <taxon>Leminorella</taxon>
    </lineage>
</organism>
<sequence>MGRKVGNSKKIVVKFVCLGNICRSPMAEGIFRHLVEQAGLADRIEVCSAGTERWNVGNPPHRGTQEVLRQRGIDFSTMRASLLQREDIGQVHYLIAMDQSNVEDIRAIAGTPFIDHLYKLMDFVPNAEAADVPDPYYTGNFAQTERMVAAGASALLETIRQENGLNV</sequence>
<evidence type="ECO:0000256" key="4">
    <source>
        <dbReference type="ARBA" id="ARBA00022912"/>
    </source>
</evidence>
<name>A0A2X4V7I1_9GAMM</name>
<keyword evidence="4" id="KW-0904">Protein phosphatase</keyword>
<dbReference type="PANTHER" id="PTHR11717">
    <property type="entry name" value="LOW MOLECULAR WEIGHT PROTEIN TYROSINE PHOSPHATASE"/>
    <property type="match status" value="1"/>
</dbReference>
<proteinExistence type="inferred from homology"/>
<evidence type="ECO:0000256" key="1">
    <source>
        <dbReference type="ARBA" id="ARBA00011063"/>
    </source>
</evidence>
<dbReference type="PRINTS" id="PR00719">
    <property type="entry name" value="LMWPTPASE"/>
</dbReference>
<dbReference type="OrthoDB" id="9784339at2"/>
<dbReference type="CDD" id="cd16343">
    <property type="entry name" value="LMWPTP"/>
    <property type="match status" value="1"/>
</dbReference>
<dbReference type="InterPro" id="IPR050438">
    <property type="entry name" value="LMW_PTPase"/>
</dbReference>
<dbReference type="Gene3D" id="3.40.50.2300">
    <property type="match status" value="1"/>
</dbReference>
<protein>
    <recommendedName>
        <fullName evidence="2">protein-tyrosine-phosphatase</fullName>
        <ecNumber evidence="2">3.1.3.48</ecNumber>
    </recommendedName>
</protein>
<dbReference type="Proteomes" id="UP000249005">
    <property type="component" value="Chromosome 1"/>
</dbReference>
<dbReference type="EMBL" id="LS483470">
    <property type="protein sequence ID" value="SQI44138.1"/>
    <property type="molecule type" value="Genomic_DNA"/>
</dbReference>
<evidence type="ECO:0000256" key="3">
    <source>
        <dbReference type="ARBA" id="ARBA00022801"/>
    </source>
</evidence>
<evidence type="ECO:0000256" key="5">
    <source>
        <dbReference type="PIRSR" id="PIRSR617867-1"/>
    </source>
</evidence>
<accession>A0A2X4V7I1</accession>
<feature type="active site" description="Nucleophile" evidence="5">
    <location>
        <position position="17"/>
    </location>
</feature>
<dbReference type="EC" id="3.1.3.48" evidence="2"/>